<sequence length="294" mass="32851">MVQGLTILFDDRDNAQRIMRLLKKSGVSAKLSSDPVLSSEEVVLGSIGALKQYILSQTPDDPEDVQTLSLAQGLIASDVEAYERIMRAIEEDGGKTLLGETGEEPMAEEEIRSRLHDAFRLVLYEKQGLITAENDTIIITQRIEPDLLEISMPADLILYPGIEELEEAGLTAERMVSSEVHYSVQTGTDIIFCDDPEELISLLEECEPEEESLVAFLEQFFLLLMLADESVRLIGEGAVTIEEIHRRLPDTAITADQESYPIRFTIDEEMVTHIVDTLRSKGRISGKDGRLKVR</sequence>
<comment type="caution">
    <text evidence="1">The sequence shown here is derived from an EMBL/GenBank/DDBJ whole genome shotgun (WGS) entry which is preliminary data.</text>
</comment>
<proteinExistence type="predicted"/>
<dbReference type="AlphaFoldDB" id="A0A8J7WB14"/>
<protein>
    <submittedName>
        <fullName evidence="1">Uncharacterized protein</fullName>
    </submittedName>
</protein>
<keyword evidence="2" id="KW-1185">Reference proteome</keyword>
<dbReference type="Proteomes" id="UP000730161">
    <property type="component" value="Unassembled WGS sequence"/>
</dbReference>
<accession>A0A8J7WB14</accession>
<evidence type="ECO:0000313" key="1">
    <source>
        <dbReference type="EMBL" id="MBR1369635.1"/>
    </source>
</evidence>
<dbReference type="RefSeq" id="WP_211531366.1">
    <property type="nucleotide sequence ID" value="NZ_JWHL01000016.1"/>
</dbReference>
<gene>
    <name evidence="1" type="ORF">RJ53_09145</name>
</gene>
<evidence type="ECO:0000313" key="2">
    <source>
        <dbReference type="Proteomes" id="UP000730161"/>
    </source>
</evidence>
<organism evidence="1 2">
    <name type="scientific">Methanocalculus chunghsingensis</name>
    <dbReference type="NCBI Taxonomy" id="156457"/>
    <lineage>
        <taxon>Archaea</taxon>
        <taxon>Methanobacteriati</taxon>
        <taxon>Methanobacteriota</taxon>
        <taxon>Stenosarchaea group</taxon>
        <taxon>Methanomicrobia</taxon>
        <taxon>Methanomicrobiales</taxon>
        <taxon>Methanocalculaceae</taxon>
        <taxon>Methanocalculus</taxon>
    </lineage>
</organism>
<reference evidence="1" key="1">
    <citation type="submission" date="2014-12" db="EMBL/GenBank/DDBJ databases">
        <authorList>
            <person name="Huang H.-H."/>
            <person name="Chen S.-C."/>
            <person name="Lai M.-C."/>
        </authorList>
    </citation>
    <scope>NUCLEOTIDE SEQUENCE</scope>
    <source>
        <strain evidence="1">K1F9705b</strain>
    </source>
</reference>
<name>A0A8J7WB14_9EURY</name>
<dbReference type="EMBL" id="JWHL01000016">
    <property type="protein sequence ID" value="MBR1369635.1"/>
    <property type="molecule type" value="Genomic_DNA"/>
</dbReference>